<evidence type="ECO:0000256" key="1">
    <source>
        <dbReference type="ARBA" id="ARBA00004123"/>
    </source>
</evidence>
<feature type="domain" description="RSE1/DDB1/CPSF1 first beta-propeller" evidence="5">
    <location>
        <begin position="24"/>
        <end position="390"/>
    </location>
</feature>
<dbReference type="InterPro" id="IPR018846">
    <property type="entry name" value="Beta-prop_RSE1/DDB1/CPSF1_1st"/>
</dbReference>
<evidence type="ECO:0000256" key="2">
    <source>
        <dbReference type="ARBA" id="ARBA00022664"/>
    </source>
</evidence>
<comment type="subcellular location">
    <subcellularLocation>
        <location evidence="1">Nucleus</location>
    </subcellularLocation>
</comment>
<dbReference type="Gene3D" id="2.130.10.10">
    <property type="entry name" value="YVTN repeat-like/Quinoprotein amine dehydrogenase"/>
    <property type="match status" value="3"/>
</dbReference>
<keyword evidence="2" id="KW-0507">mRNA processing</keyword>
<evidence type="ECO:0000313" key="7">
    <source>
        <dbReference type="EMBL" id="RKP32236.1"/>
    </source>
</evidence>
<dbReference type="SUPFAM" id="SSF50978">
    <property type="entry name" value="WD40 repeat-like"/>
    <property type="match status" value="1"/>
</dbReference>
<evidence type="ECO:0000259" key="4">
    <source>
        <dbReference type="Pfam" id="PF03178"/>
    </source>
</evidence>
<dbReference type="Pfam" id="PF10433">
    <property type="entry name" value="Beta-prop_RSE1_1st"/>
    <property type="match status" value="1"/>
</dbReference>
<sequence>MLKEPDALWLYHLTLRPPSHGFASVVGNFTGTKKTQELVVATNITLEVYRPNIHTGSLEQLACRKVLALLRRIDKIRLPGTTKDLLVVTADSGILSVLELNAETMRWVSLVQHPHSKNGLRRLTPGEYLCAEPRGRAVLLAAVERDALVYKVEYANTSGSGTDRAASDPHKLSERVSLSSPLLVTTKNTLTLYLCALDTAHENPMWAALETDYADARAGGVNSPLLLTYYELDQGLNHVVRRRSREPVPGSATVLIPMPAHVGGVLVSCGTYLIYEDGPAKAKRLYLPLPARRDAPVAPVVCYLLHTLKSDFFLLLHTAAGDLIKVTLSYDLEREQVRSLAATYFDTVPVCTSINVFRAGYLFANTVAGGRLMYQFELLGMENDTTVQSVRALADALSSVFSPGDLQHLALVDEGQALAPLADCILSEGGGGACGAPDPAQKLVAVAARGLTTLEYGLAVSEVVSAPLPMAASDIYTTRMRRDASGDEYLVLTSALAQRTLILSVGEVVEEVSDSGLDTAQHTLVVQQVGACALAQVHSNGVRVVKHVFDADGAVTARNTTDWFPPAGILVLHASCNNEQLVVALSNREVVYFEVDAAADQLAEYQARFEAPDASVTAVAVASRLQDTRRGVFAVVAAADDTVLVLSLLPHNCLAVVSVQALSSACRSLQVLPADADTFTVHMGLDNGTYVRVAMDRVSGRLYDSRPKYLGPAPVRLASVPLLGGPPAVLAFSTRPWLGFVGRDRTPRLLPLVNTAVTCGASFVSSDLGADSVVGVCGDVLSIFTFGIDDAGSDRGSNFISNVVPLRYTPRKLVRASRGVCYVLEAQQNAAATFESGGGLDAGQGRVWASCIQAVDHDTETVVHTYELAANVRAICMAVVAMGSAQYLVVGVSQDRARHAVHTLRIAADHLLVLVHETAVDGPVTALAAFGDRVVAGVGTHLRTYEMGKKQLLKKCSTPVEYLSRVTKIEHVNGARFAVADASALVSYVNYDASHNRFVPHIADTASRAVTAFTSLDTRTVAAGDRFGNVFVCRVPQSVAAQMANNVLTQFQDDFLNGPGFRFARLCDFYVGDVPTAFMRGSFVVGGTNSLIYTGIQGTVGIMVPVATQHEVHFLLLLEAALRKVYERELDDADARGARLNLVGREQLKFRGYYNPVKNVVDGDFLETYYELDSATKIKVAGDAGRTPREMERKLYDMRNRAAF</sequence>
<dbReference type="Pfam" id="PF03178">
    <property type="entry name" value="CPSF_A"/>
    <property type="match status" value="1"/>
</dbReference>
<feature type="domain" description="RSE1/DDB1/CPSF1 C-terminal" evidence="4">
    <location>
        <begin position="849"/>
        <end position="1170"/>
    </location>
</feature>
<dbReference type="InterPro" id="IPR050358">
    <property type="entry name" value="RSE1/DDB1/CFT1"/>
</dbReference>
<evidence type="ECO:0000259" key="6">
    <source>
        <dbReference type="Pfam" id="PF23726"/>
    </source>
</evidence>
<dbReference type="PANTHER" id="PTHR10644">
    <property type="entry name" value="DNA REPAIR/RNA PROCESSING CPSF FAMILY"/>
    <property type="match status" value="1"/>
</dbReference>
<dbReference type="AlphaFoldDB" id="A0A4P9ZGL3"/>
<dbReference type="GO" id="GO:0003676">
    <property type="term" value="F:nucleic acid binding"/>
    <property type="evidence" value="ECO:0007669"/>
    <property type="project" value="InterPro"/>
</dbReference>
<dbReference type="InterPro" id="IPR015943">
    <property type="entry name" value="WD40/YVTN_repeat-like_dom_sf"/>
</dbReference>
<feature type="domain" description="RSE1/DDB1/CPSF1 second beta-propeller" evidence="6">
    <location>
        <begin position="461"/>
        <end position="786"/>
    </location>
</feature>
<name>A0A4P9ZGL3_9ASCO</name>
<keyword evidence="3" id="KW-0539">Nucleus</keyword>
<dbReference type="InterPro" id="IPR004871">
    <property type="entry name" value="RSE1/DDB1/CPSF1_C"/>
</dbReference>
<accession>A0A4P9ZGL3</accession>
<reference evidence="8" key="1">
    <citation type="journal article" date="2018" name="Nat. Microbiol.">
        <title>Leveraging single-cell genomics to expand the fungal tree of life.</title>
        <authorList>
            <person name="Ahrendt S.R."/>
            <person name="Quandt C.A."/>
            <person name="Ciobanu D."/>
            <person name="Clum A."/>
            <person name="Salamov A."/>
            <person name="Andreopoulos B."/>
            <person name="Cheng J.F."/>
            <person name="Woyke T."/>
            <person name="Pelin A."/>
            <person name="Henrissat B."/>
            <person name="Reynolds N.K."/>
            <person name="Benny G.L."/>
            <person name="Smith M.E."/>
            <person name="James T.Y."/>
            <person name="Grigoriev I.V."/>
        </authorList>
    </citation>
    <scope>NUCLEOTIDE SEQUENCE [LARGE SCALE GENOMIC DNA]</scope>
    <source>
        <strain evidence="8">Baker2002</strain>
    </source>
</reference>
<evidence type="ECO:0000259" key="5">
    <source>
        <dbReference type="Pfam" id="PF10433"/>
    </source>
</evidence>
<gene>
    <name evidence="7" type="ORF">METBISCDRAFT_12588</name>
</gene>
<dbReference type="Proteomes" id="UP000268321">
    <property type="component" value="Unassembled WGS sequence"/>
</dbReference>
<organism evidence="7 8">
    <name type="scientific">Metschnikowia bicuspidata</name>
    <dbReference type="NCBI Taxonomy" id="27322"/>
    <lineage>
        <taxon>Eukaryota</taxon>
        <taxon>Fungi</taxon>
        <taxon>Dikarya</taxon>
        <taxon>Ascomycota</taxon>
        <taxon>Saccharomycotina</taxon>
        <taxon>Pichiomycetes</taxon>
        <taxon>Metschnikowiaceae</taxon>
        <taxon>Metschnikowia</taxon>
    </lineage>
</organism>
<dbReference type="InterPro" id="IPR058543">
    <property type="entry name" value="Beta-prop_RSE1/DDB1/CPSF1_2nd"/>
</dbReference>
<dbReference type="InterPro" id="IPR036322">
    <property type="entry name" value="WD40_repeat_dom_sf"/>
</dbReference>
<keyword evidence="8" id="KW-1185">Reference proteome</keyword>
<dbReference type="GO" id="GO:0005634">
    <property type="term" value="C:nucleus"/>
    <property type="evidence" value="ECO:0007669"/>
    <property type="project" value="UniProtKB-SubCell"/>
</dbReference>
<dbReference type="GO" id="GO:0006397">
    <property type="term" value="P:mRNA processing"/>
    <property type="evidence" value="ECO:0007669"/>
    <property type="project" value="UniProtKB-KW"/>
</dbReference>
<proteinExistence type="predicted"/>
<evidence type="ECO:0008006" key="9">
    <source>
        <dbReference type="Google" id="ProtNLM"/>
    </source>
</evidence>
<protein>
    <recommendedName>
        <fullName evidence="9">DNA damage-binding protein 1</fullName>
    </recommendedName>
</protein>
<evidence type="ECO:0000256" key="3">
    <source>
        <dbReference type="ARBA" id="ARBA00023242"/>
    </source>
</evidence>
<dbReference type="OrthoDB" id="436637at2759"/>
<dbReference type="EMBL" id="ML004433">
    <property type="protein sequence ID" value="RKP32236.1"/>
    <property type="molecule type" value="Genomic_DNA"/>
</dbReference>
<evidence type="ECO:0000313" key="8">
    <source>
        <dbReference type="Proteomes" id="UP000268321"/>
    </source>
</evidence>
<dbReference type="Pfam" id="PF23726">
    <property type="entry name" value="Beta-prop_RSE1_2nd"/>
    <property type="match status" value="1"/>
</dbReference>